<sequence length="960" mass="107544">MSLGVLSKKFGLMPAKQRSGDDMRTGYERGLILSCCRGTPQRNLTETVDAKMADGRDELSFLPNVKASACKQEKKTKRVGLKNLQRPLVLPSLELSTVDLQLVSSLFSHKQICKKVCEWFTDWRSWQQRILLCGVSEKCTKGQLQAFVTTLEPVFHRDFTTRLKGIYPTARIQARLVHTGPAPSFSAEELKNALQPSQEVDRVNSLTTVGEEDKLKDKDVDSFQSESGGFHDQNSSMNLTADHRTVGIPEGSVDSPHSPDGGTALTATTHSIKPAAGMEENHRHEHAPPFIRRVSTPNFFPHFNHKQLGHMRTTPKTGDKNKLYGHAPVTFKHDKWWKGYKGGHLIKPRRSKLSNHFKSQLSQIHQWLDEWPTYKRLELLSEVVKCCDEESLNFFAQCLTQRLRDTTDLNCVPDNVLLYVFSFLNVRSLCQSSQVCYRWRFLTNDSRLWKAKIASLGASEGISNLTEKIEVLGHGHAVDWKQAYREVQNYYKDLASVKLEEEDEEEFKEKLEAAGQEEKKQSRVTELPPEPIDKDELKKVQSDVAELLISQMMEDIGPAQSAPAADQKEHGDEFAAAADFDGNDLTGGNLKLLTRSLKALAQDGGEKSEDLEVALDVRPILVQASNLLESDGERGRHKFRYLSLAVQGVLAVRRVRRLQGHMDAILCLQFDKTRIITGSADRTIRVWDVRSGRGIHKLKGHKGGVRCLQFDDEKIISGSWDMTIMVWHIVKFHRLKVLYGHSGCVSSLQFNGKILVSGSHDRTLRIWSTDTWECESVIEGHEGAVTCLQLNGDYLVSGSTDRTLKLWDIKTRECLHTLEGHRDAVLAATVLGKLVISGSADGMIMFWNLETGNCEAAIQGHEGPVHSLDYNGHQHFFSSGGDHLLKEWDVSTCTCLRSLQGHKGPVFCVKAAPHRVVSCSADGFARIWDLVSLPEGKGQSKAIAFQGNVITPTRVEENSL</sequence>
<feature type="region of interest" description="Disordered" evidence="4">
    <location>
        <begin position="507"/>
        <end position="532"/>
    </location>
</feature>
<keyword evidence="2" id="KW-0677">Repeat</keyword>
<accession>A0A2B4SQN4</accession>
<dbReference type="PROSITE" id="PS50082">
    <property type="entry name" value="WD_REPEATS_2"/>
    <property type="match status" value="7"/>
</dbReference>
<dbReference type="OrthoDB" id="190105at2759"/>
<evidence type="ECO:0000256" key="3">
    <source>
        <dbReference type="PROSITE-ProRule" id="PRU00221"/>
    </source>
</evidence>
<feature type="repeat" description="WD" evidence="3">
    <location>
        <begin position="698"/>
        <end position="729"/>
    </location>
</feature>
<dbReference type="InterPro" id="IPR015943">
    <property type="entry name" value="WD40/YVTN_repeat-like_dom_sf"/>
</dbReference>
<feature type="repeat" description="WD" evidence="3">
    <location>
        <begin position="658"/>
        <end position="697"/>
    </location>
</feature>
<feature type="repeat" description="WD" evidence="3">
    <location>
        <begin position="899"/>
        <end position="930"/>
    </location>
</feature>
<dbReference type="SUPFAM" id="SSF50978">
    <property type="entry name" value="WD40 repeat-like"/>
    <property type="match status" value="1"/>
</dbReference>
<protein>
    <submittedName>
        <fullName evidence="6">F-box/WD repeat-containing protein 7</fullName>
    </submittedName>
</protein>
<feature type="repeat" description="WD" evidence="3">
    <location>
        <begin position="778"/>
        <end position="817"/>
    </location>
</feature>
<dbReference type="PANTHER" id="PTHR22847">
    <property type="entry name" value="WD40 REPEAT PROTEIN"/>
    <property type="match status" value="1"/>
</dbReference>
<comment type="caution">
    <text evidence="6">The sequence shown here is derived from an EMBL/GenBank/DDBJ whole genome shotgun (WGS) entry which is preliminary data.</text>
</comment>
<evidence type="ECO:0000259" key="5">
    <source>
        <dbReference type="PROSITE" id="PS50181"/>
    </source>
</evidence>
<organism evidence="6 7">
    <name type="scientific">Stylophora pistillata</name>
    <name type="common">Smooth cauliflower coral</name>
    <dbReference type="NCBI Taxonomy" id="50429"/>
    <lineage>
        <taxon>Eukaryota</taxon>
        <taxon>Metazoa</taxon>
        <taxon>Cnidaria</taxon>
        <taxon>Anthozoa</taxon>
        <taxon>Hexacorallia</taxon>
        <taxon>Scleractinia</taxon>
        <taxon>Astrocoeniina</taxon>
        <taxon>Pocilloporidae</taxon>
        <taxon>Stylophora</taxon>
    </lineage>
</organism>
<feature type="domain" description="F-box" evidence="5">
    <location>
        <begin position="406"/>
        <end position="452"/>
    </location>
</feature>
<feature type="repeat" description="WD" evidence="3">
    <location>
        <begin position="738"/>
        <end position="777"/>
    </location>
</feature>
<evidence type="ECO:0000256" key="4">
    <source>
        <dbReference type="SAM" id="MobiDB-lite"/>
    </source>
</evidence>
<evidence type="ECO:0000256" key="2">
    <source>
        <dbReference type="ARBA" id="ARBA00022737"/>
    </source>
</evidence>
<feature type="repeat" description="WD" evidence="3">
    <location>
        <begin position="818"/>
        <end position="857"/>
    </location>
</feature>
<dbReference type="SUPFAM" id="SSF81383">
    <property type="entry name" value="F-box domain"/>
    <property type="match status" value="1"/>
</dbReference>
<dbReference type="PRINTS" id="PR00320">
    <property type="entry name" value="GPROTEINBRPT"/>
</dbReference>
<dbReference type="SMART" id="SM00320">
    <property type="entry name" value="WD40"/>
    <property type="match status" value="7"/>
</dbReference>
<dbReference type="Gene3D" id="1.20.1280.50">
    <property type="match status" value="1"/>
</dbReference>
<dbReference type="InterPro" id="IPR001680">
    <property type="entry name" value="WD40_rpt"/>
</dbReference>
<dbReference type="AlphaFoldDB" id="A0A2B4SQN4"/>
<dbReference type="PANTHER" id="PTHR22847:SF637">
    <property type="entry name" value="WD REPEAT DOMAIN 5B"/>
    <property type="match status" value="1"/>
</dbReference>
<dbReference type="PROSITE" id="PS50181">
    <property type="entry name" value="FBOX"/>
    <property type="match status" value="1"/>
</dbReference>
<dbReference type="STRING" id="50429.A0A2B4SQN4"/>
<dbReference type="CDD" id="cd00200">
    <property type="entry name" value="WD40"/>
    <property type="match status" value="1"/>
</dbReference>
<dbReference type="SMART" id="SM00256">
    <property type="entry name" value="FBOX"/>
    <property type="match status" value="1"/>
</dbReference>
<evidence type="ECO:0000313" key="7">
    <source>
        <dbReference type="Proteomes" id="UP000225706"/>
    </source>
</evidence>
<name>A0A2B4SQN4_STYPI</name>
<feature type="repeat" description="WD" evidence="3">
    <location>
        <begin position="858"/>
        <end position="898"/>
    </location>
</feature>
<dbReference type="InterPro" id="IPR001810">
    <property type="entry name" value="F-box_dom"/>
</dbReference>
<dbReference type="InterPro" id="IPR019775">
    <property type="entry name" value="WD40_repeat_CS"/>
</dbReference>
<dbReference type="InterPro" id="IPR020472">
    <property type="entry name" value="WD40_PAC1"/>
</dbReference>
<dbReference type="PROSITE" id="PS50294">
    <property type="entry name" value="WD_REPEATS_REGION"/>
    <property type="match status" value="6"/>
</dbReference>
<dbReference type="Pfam" id="PF00400">
    <property type="entry name" value="WD40"/>
    <property type="match status" value="7"/>
</dbReference>
<dbReference type="GO" id="GO:1990234">
    <property type="term" value="C:transferase complex"/>
    <property type="evidence" value="ECO:0007669"/>
    <property type="project" value="UniProtKB-ARBA"/>
</dbReference>
<dbReference type="InterPro" id="IPR036047">
    <property type="entry name" value="F-box-like_dom_sf"/>
</dbReference>
<keyword evidence="1 3" id="KW-0853">WD repeat</keyword>
<gene>
    <name evidence="6" type="primary">FBXW7</name>
    <name evidence="6" type="ORF">AWC38_SpisGene4505</name>
</gene>
<dbReference type="GO" id="GO:0005634">
    <property type="term" value="C:nucleus"/>
    <property type="evidence" value="ECO:0007669"/>
    <property type="project" value="TreeGrafter"/>
</dbReference>
<proteinExistence type="predicted"/>
<dbReference type="PROSITE" id="PS00678">
    <property type="entry name" value="WD_REPEATS_1"/>
    <property type="match status" value="4"/>
</dbReference>
<dbReference type="Proteomes" id="UP000225706">
    <property type="component" value="Unassembled WGS sequence"/>
</dbReference>
<feature type="compositionally biased region" description="Basic and acidic residues" evidence="4">
    <location>
        <begin position="507"/>
        <end position="523"/>
    </location>
</feature>
<dbReference type="Pfam" id="PF12937">
    <property type="entry name" value="F-box-like"/>
    <property type="match status" value="1"/>
</dbReference>
<dbReference type="InterPro" id="IPR036322">
    <property type="entry name" value="WD40_repeat_dom_sf"/>
</dbReference>
<evidence type="ECO:0000313" key="6">
    <source>
        <dbReference type="EMBL" id="PFX30705.1"/>
    </source>
</evidence>
<keyword evidence="7" id="KW-1185">Reference proteome</keyword>
<reference evidence="7" key="1">
    <citation type="journal article" date="2017" name="bioRxiv">
        <title>Comparative analysis of the genomes of Stylophora pistillata and Acropora digitifera provides evidence for extensive differences between species of corals.</title>
        <authorList>
            <person name="Voolstra C.R."/>
            <person name="Li Y."/>
            <person name="Liew Y.J."/>
            <person name="Baumgarten S."/>
            <person name="Zoccola D."/>
            <person name="Flot J.-F."/>
            <person name="Tambutte S."/>
            <person name="Allemand D."/>
            <person name="Aranda M."/>
        </authorList>
    </citation>
    <scope>NUCLEOTIDE SEQUENCE [LARGE SCALE GENOMIC DNA]</scope>
</reference>
<dbReference type="EMBL" id="LSMT01000046">
    <property type="protein sequence ID" value="PFX30705.1"/>
    <property type="molecule type" value="Genomic_DNA"/>
</dbReference>
<dbReference type="Gene3D" id="2.130.10.10">
    <property type="entry name" value="YVTN repeat-like/Quinoprotein amine dehydrogenase"/>
    <property type="match status" value="2"/>
</dbReference>
<evidence type="ECO:0000256" key="1">
    <source>
        <dbReference type="ARBA" id="ARBA00022574"/>
    </source>
</evidence>